<reference evidence="4 5" key="1">
    <citation type="submission" date="2014-04" db="EMBL/GenBank/DDBJ databases">
        <title>Comparative Genomics of Cryptosporidium Species.</title>
        <authorList>
            <person name="Silva J.C."/>
            <person name="Su Q."/>
            <person name="Chalmers R."/>
            <person name="Chibucos M.C."/>
            <person name="Elwin K."/>
            <person name="Godinez A."/>
            <person name="Guo F."/>
            <person name="Huynh K."/>
            <person name="Orvis J."/>
            <person name="Ott S."/>
            <person name="Sadzewicz L."/>
            <person name="Sengamalay N."/>
            <person name="Shetty A."/>
            <person name="Sun M."/>
            <person name="Tallon L."/>
            <person name="Xiao L."/>
            <person name="Zhang H."/>
            <person name="Fraser C.M."/>
            <person name="Zhu G."/>
            <person name="Kissinger J."/>
            <person name="Widmer G."/>
        </authorList>
    </citation>
    <scope>NUCLEOTIDE SEQUENCE [LARGE SCALE GENOMIC DNA]</scope>
    <source>
        <strain evidence="4 5">UKMEL1</strain>
    </source>
</reference>
<dbReference type="InterPro" id="IPR015310">
    <property type="entry name" value="AHSA1-like_N"/>
</dbReference>
<keyword evidence="5" id="KW-1185">Reference proteome</keyword>
<protein>
    <submittedName>
        <fullName evidence="4">Activator of Hsp90 ATPase N-terminal family protein</fullName>
    </submittedName>
</protein>
<comment type="similarity">
    <text evidence="1">Belongs to the AHA1 family.</text>
</comment>
<dbReference type="Proteomes" id="UP000236928">
    <property type="component" value="Unassembled WGS sequence"/>
</dbReference>
<evidence type="ECO:0000256" key="2">
    <source>
        <dbReference type="SAM" id="Coils"/>
    </source>
</evidence>
<gene>
    <name evidence="4" type="ORF">CmeUKMEL1_04335</name>
</gene>
<feature type="coiled-coil region" evidence="2">
    <location>
        <begin position="165"/>
        <end position="202"/>
    </location>
</feature>
<accession>A0A2P4YYP6</accession>
<evidence type="ECO:0000256" key="1">
    <source>
        <dbReference type="ARBA" id="ARBA00006817"/>
    </source>
</evidence>
<dbReference type="GO" id="GO:0051087">
    <property type="term" value="F:protein-folding chaperone binding"/>
    <property type="evidence" value="ECO:0007669"/>
    <property type="project" value="InterPro"/>
</dbReference>
<dbReference type="GO" id="GO:0006457">
    <property type="term" value="P:protein folding"/>
    <property type="evidence" value="ECO:0007669"/>
    <property type="project" value="TreeGrafter"/>
</dbReference>
<keyword evidence="2" id="KW-0175">Coiled coil</keyword>
<feature type="domain" description="Galectin" evidence="3">
    <location>
        <begin position="1"/>
        <end position="105"/>
    </location>
</feature>
<dbReference type="PANTHER" id="PTHR13009">
    <property type="entry name" value="HEAT SHOCK PROTEIN 90 HSP90 CO-CHAPERONE AHA-1"/>
    <property type="match status" value="1"/>
</dbReference>
<dbReference type="Pfam" id="PF09229">
    <property type="entry name" value="Aha1_N"/>
    <property type="match status" value="2"/>
</dbReference>
<organism evidence="4 5">
    <name type="scientific">Cryptosporidium meleagridis</name>
    <dbReference type="NCBI Taxonomy" id="93969"/>
    <lineage>
        <taxon>Eukaryota</taxon>
        <taxon>Sar</taxon>
        <taxon>Alveolata</taxon>
        <taxon>Apicomplexa</taxon>
        <taxon>Conoidasida</taxon>
        <taxon>Coccidia</taxon>
        <taxon>Eucoccidiorida</taxon>
        <taxon>Eimeriorina</taxon>
        <taxon>Cryptosporidiidae</taxon>
        <taxon>Cryptosporidium</taxon>
    </lineage>
</organism>
<dbReference type="GO" id="GO:0005829">
    <property type="term" value="C:cytosol"/>
    <property type="evidence" value="ECO:0007669"/>
    <property type="project" value="TreeGrafter"/>
</dbReference>
<dbReference type="InterPro" id="IPR036338">
    <property type="entry name" value="Aha1"/>
</dbReference>
<dbReference type="GO" id="GO:0001671">
    <property type="term" value="F:ATPase activator activity"/>
    <property type="evidence" value="ECO:0007669"/>
    <property type="project" value="InterPro"/>
</dbReference>
<evidence type="ECO:0000313" key="4">
    <source>
        <dbReference type="EMBL" id="POM82826.1"/>
    </source>
</evidence>
<dbReference type="OrthoDB" id="567237at2759"/>
<dbReference type="EMBL" id="JIBK01000006">
    <property type="protein sequence ID" value="POM82826.1"/>
    <property type="molecule type" value="Genomic_DNA"/>
</dbReference>
<dbReference type="VEuPathDB" id="CryptoDB:CmeUKMEL1_04335"/>
<sequence>MTEISGSLWNANNWHWEEKDYSKWGKEELRTIIESFKYSFELETPKFELSFSDLSIKGEASISVRKKQPILAYEFSISGTWSVNEVESQKKIILGQITITDFSVDNYEEDFPILITCKEVKNKDYNSETILSEIKKKVVVKLRKKLMEFHNRLLNKENDQRKIETERAKREEEIKTAEIARVEKEEEKRQIYNQQIEKETLIKQRESKVSTKTIDPHPQAQGSVWNTNSWHWEEKPETNWVIATLTKMIEELSTNKSDSGNSNLIPISFFEVKVTGEASSSVRKGKKICVLDCNVFGRFNAIIPEGMLGQNKESNLIGSFSLTEINMMETHNYGKKINYESAELGLKTANIPEFVELKEKIEKQILRSLDSAIQKFCLEFLNK</sequence>
<comment type="caution">
    <text evidence="4">The sequence shown here is derived from an EMBL/GenBank/DDBJ whole genome shotgun (WGS) entry which is preliminary data.</text>
</comment>
<dbReference type="AlphaFoldDB" id="A0A2P4YYP6"/>
<name>A0A2P4YYP6_9CRYT</name>
<dbReference type="SMART" id="SM01000">
    <property type="entry name" value="Aha1_N"/>
    <property type="match status" value="2"/>
</dbReference>
<evidence type="ECO:0000259" key="3">
    <source>
        <dbReference type="PROSITE" id="PS51304"/>
    </source>
</evidence>
<dbReference type="PROSITE" id="PS51304">
    <property type="entry name" value="GALECTIN"/>
    <property type="match status" value="1"/>
</dbReference>
<dbReference type="Gene3D" id="3.15.10.20">
    <property type="entry name" value="Activator of Hsp90 ATPase Aha1, N-terminal domain"/>
    <property type="match status" value="2"/>
</dbReference>
<dbReference type="GO" id="GO:0030246">
    <property type="term" value="F:carbohydrate binding"/>
    <property type="evidence" value="ECO:0007669"/>
    <property type="project" value="InterPro"/>
</dbReference>
<dbReference type="SUPFAM" id="SSF103111">
    <property type="entry name" value="Activator of Hsp90 ATPase, Aha1"/>
    <property type="match status" value="2"/>
</dbReference>
<dbReference type="InterPro" id="IPR001079">
    <property type="entry name" value="Galectin_CRD"/>
</dbReference>
<evidence type="ECO:0000313" key="5">
    <source>
        <dbReference type="Proteomes" id="UP000236928"/>
    </source>
</evidence>
<proteinExistence type="inferred from homology"/>
<dbReference type="PANTHER" id="PTHR13009:SF22">
    <property type="entry name" value="LD43819P"/>
    <property type="match status" value="1"/>
</dbReference>